<evidence type="ECO:0000313" key="2">
    <source>
        <dbReference type="Proteomes" id="UP000321595"/>
    </source>
</evidence>
<reference evidence="1 2" key="1">
    <citation type="submission" date="2019-08" db="EMBL/GenBank/DDBJ databases">
        <authorList>
            <person name="Liang Q."/>
        </authorList>
    </citation>
    <scope>NUCLEOTIDE SEQUENCE [LARGE SCALE GENOMIC DNA]</scope>
    <source>
        <strain evidence="1 2">V1718</strain>
    </source>
</reference>
<gene>
    <name evidence="1" type="ORF">FRD01_14025</name>
</gene>
<dbReference type="Pfam" id="PF04365">
    <property type="entry name" value="BrnT_toxin"/>
    <property type="match status" value="1"/>
</dbReference>
<dbReference type="Gene3D" id="3.10.450.530">
    <property type="entry name" value="Ribonuclease toxin, BrnT, of type II toxin-antitoxin system"/>
    <property type="match status" value="1"/>
</dbReference>
<dbReference type="RefSeq" id="WP_146960656.1">
    <property type="nucleotide sequence ID" value="NZ_CP042467.1"/>
</dbReference>
<dbReference type="InterPro" id="IPR038573">
    <property type="entry name" value="BrnT_sf"/>
</dbReference>
<dbReference type="KEGG" id="bbae:FRD01_14025"/>
<proteinExistence type="predicted"/>
<dbReference type="EMBL" id="CP042467">
    <property type="protein sequence ID" value="QED28328.1"/>
    <property type="molecule type" value="Genomic_DNA"/>
</dbReference>
<dbReference type="InterPro" id="IPR007460">
    <property type="entry name" value="BrnT_toxin"/>
</dbReference>
<dbReference type="Proteomes" id="UP000321595">
    <property type="component" value="Chromosome"/>
</dbReference>
<sequence>MDTGYIWDERKYLMVQEKHGVTFAEVVDVMESEVSMYFEDPQGNPGRDMCVGPTKEGRMLQVIISDEDLPLYRIVTAFPASKEWQDEFKH</sequence>
<dbReference type="OrthoDB" id="9802417at2"/>
<organism evidence="1 2">
    <name type="scientific">Microvenator marinus</name>
    <dbReference type="NCBI Taxonomy" id="2600177"/>
    <lineage>
        <taxon>Bacteria</taxon>
        <taxon>Deltaproteobacteria</taxon>
        <taxon>Bradymonadales</taxon>
        <taxon>Microvenatoraceae</taxon>
        <taxon>Microvenator</taxon>
    </lineage>
</organism>
<protein>
    <submittedName>
        <fullName evidence="1">BrnT family toxin</fullName>
    </submittedName>
</protein>
<keyword evidence="2" id="KW-1185">Reference proteome</keyword>
<evidence type="ECO:0000313" key="1">
    <source>
        <dbReference type="EMBL" id="QED28328.1"/>
    </source>
</evidence>
<name>A0A5B8XTU3_9DELT</name>
<dbReference type="AlphaFoldDB" id="A0A5B8XTU3"/>
<accession>A0A5B8XTU3</accession>